<dbReference type="OMA" id="MIIVFNK"/>
<dbReference type="OrthoDB" id="243313at2759"/>
<dbReference type="SUPFAM" id="SSF52540">
    <property type="entry name" value="P-loop containing nucleoside triphosphate hydrolases"/>
    <property type="match status" value="1"/>
</dbReference>
<dbReference type="InterPro" id="IPR004130">
    <property type="entry name" value="Gpn"/>
</dbReference>
<evidence type="ECO:0000313" key="11">
    <source>
        <dbReference type="EMBL" id="CAE8583744.1"/>
    </source>
</evidence>
<comment type="function">
    <text evidence="8 9">Small GTPase required for proper nuclear import of RNA polymerase II (RNAPII). May act at an RNAP assembly step prior to nuclear import.</text>
</comment>
<evidence type="ECO:0000256" key="10">
    <source>
        <dbReference type="SAM" id="MobiDB-lite"/>
    </source>
</evidence>
<evidence type="ECO:0000256" key="4">
    <source>
        <dbReference type="ARBA" id="ARBA00022801"/>
    </source>
</evidence>
<dbReference type="GO" id="GO:0005634">
    <property type="term" value="C:nucleus"/>
    <property type="evidence" value="ECO:0007669"/>
    <property type="project" value="UniProtKB-SubCell"/>
</dbReference>
<comment type="subunit">
    <text evidence="9">Binds to RNA polymerase II.</text>
</comment>
<feature type="region of interest" description="Disordered" evidence="10">
    <location>
        <begin position="318"/>
        <end position="352"/>
    </location>
</feature>
<dbReference type="AlphaFoldDB" id="A0A813D5J5"/>
<sequence length="352" mass="39199">MSSTAVPEVVLQGDGAAPSSASGSAPAKDPLVSIPKSPIVILMIGMAGSGKSTWMHRLVARLQSEKKRIYTINLDPAVRKVAYPINIDIRDTVNYKEVMKHFGLGPNGGIMTSLNLFATKFDQVLELLDKRAPELDYILIDTPGQIEVFNWSASGQIICDALAVSFTTIVCYVVDTARCAKPVTFMSNMLYACSILYKTKLPFVVAFNKVDVMPHGFLQEWMQDFEKLGEALSRETSYVASLSRSMSLAMEEFYINLRSVGVSAVTGAGCADFEKAVADAAEEFHTSYVPFLLEQRRDMEEKRQRAIDEQIKSFEKGLNKAKRNRDARDDDDMDDLEDDVRNFNISERSELD</sequence>
<dbReference type="Gene3D" id="3.40.50.300">
    <property type="entry name" value="P-loop containing nucleotide triphosphate hydrolases"/>
    <property type="match status" value="1"/>
</dbReference>
<accession>A0A813D5J5</accession>
<reference evidence="11" key="1">
    <citation type="submission" date="2021-02" db="EMBL/GenBank/DDBJ databases">
        <authorList>
            <person name="Dougan E. K."/>
            <person name="Rhodes N."/>
            <person name="Thang M."/>
            <person name="Chan C."/>
        </authorList>
    </citation>
    <scope>NUCLEOTIDE SEQUENCE</scope>
</reference>
<comment type="subcellular location">
    <subcellularLocation>
        <location evidence="9">Cytoplasm</location>
    </subcellularLocation>
    <subcellularLocation>
        <location evidence="9">Nucleus</location>
    </subcellularLocation>
</comment>
<organism evidence="11 12">
    <name type="scientific">Polarella glacialis</name>
    <name type="common">Dinoflagellate</name>
    <dbReference type="NCBI Taxonomy" id="89957"/>
    <lineage>
        <taxon>Eukaryota</taxon>
        <taxon>Sar</taxon>
        <taxon>Alveolata</taxon>
        <taxon>Dinophyceae</taxon>
        <taxon>Suessiales</taxon>
        <taxon>Suessiaceae</taxon>
        <taxon>Polarella</taxon>
    </lineage>
</organism>
<dbReference type="Proteomes" id="UP000654075">
    <property type="component" value="Unassembled WGS sequence"/>
</dbReference>
<dbReference type="PANTHER" id="PTHR21231">
    <property type="entry name" value="XPA-BINDING PROTEIN 1-RELATED"/>
    <property type="match status" value="1"/>
</dbReference>
<dbReference type="Pfam" id="PF03029">
    <property type="entry name" value="ATP_bind_1"/>
    <property type="match status" value="1"/>
</dbReference>
<dbReference type="FunFam" id="3.40.50.300:FF:000888">
    <property type="entry name" value="GPN-loop GTPase 1"/>
    <property type="match status" value="1"/>
</dbReference>
<dbReference type="GO" id="GO:0005737">
    <property type="term" value="C:cytoplasm"/>
    <property type="evidence" value="ECO:0007669"/>
    <property type="project" value="UniProtKB-SubCell"/>
</dbReference>
<evidence type="ECO:0000256" key="9">
    <source>
        <dbReference type="RuleBase" id="RU365059"/>
    </source>
</evidence>
<name>A0A813D5J5_POLGL</name>
<gene>
    <name evidence="11" type="ORF">PGLA1383_LOCUS2698</name>
</gene>
<evidence type="ECO:0000256" key="7">
    <source>
        <dbReference type="ARBA" id="ARBA00023242"/>
    </source>
</evidence>
<dbReference type="GO" id="GO:0003924">
    <property type="term" value="F:GTPase activity"/>
    <property type="evidence" value="ECO:0007669"/>
    <property type="project" value="InterPro"/>
</dbReference>
<keyword evidence="7" id="KW-0539">Nucleus</keyword>
<evidence type="ECO:0000256" key="6">
    <source>
        <dbReference type="ARBA" id="ARBA00023134"/>
    </source>
</evidence>
<dbReference type="GO" id="GO:0005525">
    <property type="term" value="F:GTP binding"/>
    <property type="evidence" value="ECO:0007669"/>
    <property type="project" value="UniProtKB-KW"/>
</dbReference>
<evidence type="ECO:0000256" key="2">
    <source>
        <dbReference type="ARBA" id="ARBA00022490"/>
    </source>
</evidence>
<dbReference type="CDD" id="cd17870">
    <property type="entry name" value="GPN1"/>
    <property type="match status" value="1"/>
</dbReference>
<evidence type="ECO:0000256" key="1">
    <source>
        <dbReference type="ARBA" id="ARBA00005290"/>
    </source>
</evidence>
<dbReference type="EMBL" id="CAJNNV010000854">
    <property type="protein sequence ID" value="CAE8583744.1"/>
    <property type="molecule type" value="Genomic_DNA"/>
</dbReference>
<comment type="caution">
    <text evidence="11">The sequence shown here is derived from an EMBL/GenBank/DDBJ whole genome shotgun (WGS) entry which is preliminary data.</text>
</comment>
<dbReference type="InterPro" id="IPR027417">
    <property type="entry name" value="P-loop_NTPase"/>
</dbReference>
<keyword evidence="2 9" id="KW-0963">Cytoplasm</keyword>
<protein>
    <recommendedName>
        <fullName evidence="9">GPN-loop GTPase</fullName>
        <ecNumber evidence="9">3.6.5.-</ecNumber>
    </recommendedName>
</protein>
<keyword evidence="6 9" id="KW-0342">GTP-binding</keyword>
<keyword evidence="4 9" id="KW-0378">Hydrolase</keyword>
<keyword evidence="12" id="KW-1185">Reference proteome</keyword>
<dbReference type="PANTHER" id="PTHR21231:SF8">
    <property type="entry name" value="GPN-LOOP GTPASE 1"/>
    <property type="match status" value="1"/>
</dbReference>
<evidence type="ECO:0000256" key="3">
    <source>
        <dbReference type="ARBA" id="ARBA00022741"/>
    </source>
</evidence>
<proteinExistence type="inferred from homology"/>
<comment type="similarity">
    <text evidence="1 9">Belongs to the GPN-loop GTPase family.</text>
</comment>
<feature type="compositionally biased region" description="Basic and acidic residues" evidence="10">
    <location>
        <begin position="318"/>
        <end position="328"/>
    </location>
</feature>
<evidence type="ECO:0000256" key="5">
    <source>
        <dbReference type="ARBA" id="ARBA00023054"/>
    </source>
</evidence>
<feature type="compositionally biased region" description="Acidic residues" evidence="10">
    <location>
        <begin position="329"/>
        <end position="338"/>
    </location>
</feature>
<evidence type="ECO:0000313" key="12">
    <source>
        <dbReference type="Proteomes" id="UP000654075"/>
    </source>
</evidence>
<evidence type="ECO:0000256" key="8">
    <source>
        <dbReference type="ARBA" id="ARBA00055682"/>
    </source>
</evidence>
<keyword evidence="5" id="KW-0175">Coiled coil</keyword>
<dbReference type="EC" id="3.6.5.-" evidence="9"/>
<keyword evidence="3 9" id="KW-0547">Nucleotide-binding</keyword>
<dbReference type="InterPro" id="IPR030230">
    <property type="entry name" value="Gpn1/Npa3/XAB1"/>
</dbReference>